<dbReference type="KEGG" id="lab:LA76x_1765"/>
<gene>
    <name evidence="2" type="ORF">LA76x_1765</name>
</gene>
<keyword evidence="1" id="KW-0732">Signal</keyword>
<sequence>MIPLRKASLVHNAKAGLSLASLAAICASSAWAATSDYDHLYARVSHSCDAPYSLQVTLSNPGKADIQVMPGGLPWSTNANHIRIRGYEVQRGQRAKRLSVVRIIDDHLTKDGEIIPAGGSQSGDVELNDAFEHAGLDDLSEIPVLIKIDFPMPSTYPGPPQFEHRIHNVVVHGPSIELYVPARRRFGTPCPVFTVLPGSSAK</sequence>
<dbReference type="STRING" id="84531.LA76x_1765"/>
<dbReference type="PATRIC" id="fig|84531.8.peg.1791"/>
<dbReference type="Proteomes" id="UP000060787">
    <property type="component" value="Chromosome"/>
</dbReference>
<protein>
    <recommendedName>
        <fullName evidence="4">Secreted protein</fullName>
    </recommendedName>
</protein>
<reference evidence="2 3" key="1">
    <citation type="journal article" date="2015" name="BMC Genomics">
        <title>Comparative genomics and metabolic profiling of the genus Lysobacter.</title>
        <authorList>
            <person name="de Bruijn I."/>
            <person name="Cheng X."/>
            <person name="de Jager V."/>
            <person name="Exposito R.G."/>
            <person name="Watrous J."/>
            <person name="Patel N."/>
            <person name="Postma J."/>
            <person name="Dorrestein P.C."/>
            <person name="Kobayashi D."/>
            <person name="Raaijmakers J.M."/>
        </authorList>
    </citation>
    <scope>NUCLEOTIDE SEQUENCE [LARGE SCALE GENOMIC DNA]</scope>
    <source>
        <strain evidence="2 3">76</strain>
    </source>
</reference>
<keyword evidence="3" id="KW-1185">Reference proteome</keyword>
<dbReference type="AlphaFoldDB" id="A0A0S2F8P1"/>
<evidence type="ECO:0000256" key="1">
    <source>
        <dbReference type="SAM" id="SignalP"/>
    </source>
</evidence>
<organism evidence="2 3">
    <name type="scientific">Lysobacter antibioticus</name>
    <dbReference type="NCBI Taxonomy" id="84531"/>
    <lineage>
        <taxon>Bacteria</taxon>
        <taxon>Pseudomonadati</taxon>
        <taxon>Pseudomonadota</taxon>
        <taxon>Gammaproteobacteria</taxon>
        <taxon>Lysobacterales</taxon>
        <taxon>Lysobacteraceae</taxon>
        <taxon>Lysobacter</taxon>
    </lineage>
</organism>
<evidence type="ECO:0000313" key="2">
    <source>
        <dbReference type="EMBL" id="ALN79918.1"/>
    </source>
</evidence>
<evidence type="ECO:0008006" key="4">
    <source>
        <dbReference type="Google" id="ProtNLM"/>
    </source>
</evidence>
<feature type="signal peptide" evidence="1">
    <location>
        <begin position="1"/>
        <end position="32"/>
    </location>
</feature>
<accession>A0A0S2F8P1</accession>
<proteinExistence type="predicted"/>
<evidence type="ECO:0000313" key="3">
    <source>
        <dbReference type="Proteomes" id="UP000060787"/>
    </source>
</evidence>
<dbReference type="EMBL" id="CP011129">
    <property type="protein sequence ID" value="ALN79918.1"/>
    <property type="molecule type" value="Genomic_DNA"/>
</dbReference>
<feature type="chain" id="PRO_5006596749" description="Secreted protein" evidence="1">
    <location>
        <begin position="33"/>
        <end position="202"/>
    </location>
</feature>
<name>A0A0S2F8P1_LYSAN</name>